<dbReference type="NCBIfam" id="NF006767">
    <property type="entry name" value="PRK09289.1"/>
    <property type="match status" value="1"/>
</dbReference>
<dbReference type="Pfam" id="PF00677">
    <property type="entry name" value="Lum_binding"/>
    <property type="match status" value="2"/>
</dbReference>
<dbReference type="Gene3D" id="2.40.30.20">
    <property type="match status" value="2"/>
</dbReference>
<dbReference type="NCBIfam" id="TIGR00187">
    <property type="entry name" value="ribE"/>
    <property type="match status" value="1"/>
</dbReference>
<gene>
    <name evidence="10" type="ORF">MNB_SV-6-735</name>
</gene>
<dbReference type="EMBL" id="FPHC01000035">
    <property type="protein sequence ID" value="SFV54820.1"/>
    <property type="molecule type" value="Genomic_DNA"/>
</dbReference>
<keyword evidence="8" id="KW-0677">Repeat</keyword>
<feature type="domain" description="Lumazine-binding" evidence="9">
    <location>
        <begin position="1"/>
        <end position="87"/>
    </location>
</feature>
<protein>
    <recommendedName>
        <fullName evidence="5">Riboflavin synthase</fullName>
        <ecNumber evidence="4">2.5.1.9</ecNumber>
    </recommendedName>
</protein>
<evidence type="ECO:0000256" key="2">
    <source>
        <dbReference type="ARBA" id="ARBA00002803"/>
    </source>
</evidence>
<dbReference type="EC" id="2.5.1.9" evidence="4"/>
<dbReference type="InterPro" id="IPR017938">
    <property type="entry name" value="Riboflavin_synthase-like_b-brl"/>
</dbReference>
<dbReference type="InterPro" id="IPR023366">
    <property type="entry name" value="ATP_synth_asu-like_sf"/>
</dbReference>
<dbReference type="InterPro" id="IPR001783">
    <property type="entry name" value="Lumazine-bd"/>
</dbReference>
<evidence type="ECO:0000259" key="9">
    <source>
        <dbReference type="PROSITE" id="PS51177"/>
    </source>
</evidence>
<organism evidence="10">
    <name type="scientific">hydrothermal vent metagenome</name>
    <dbReference type="NCBI Taxonomy" id="652676"/>
    <lineage>
        <taxon>unclassified sequences</taxon>
        <taxon>metagenomes</taxon>
        <taxon>ecological metagenomes</taxon>
    </lineage>
</organism>
<reference evidence="10" key="1">
    <citation type="submission" date="2016-10" db="EMBL/GenBank/DDBJ databases">
        <authorList>
            <person name="de Groot N.N."/>
        </authorList>
    </citation>
    <scope>NUCLEOTIDE SEQUENCE</scope>
</reference>
<dbReference type="PANTHER" id="PTHR21098:SF12">
    <property type="entry name" value="RIBOFLAVIN SYNTHASE"/>
    <property type="match status" value="1"/>
</dbReference>
<dbReference type="SUPFAM" id="SSF63380">
    <property type="entry name" value="Riboflavin synthase domain-like"/>
    <property type="match status" value="2"/>
</dbReference>
<dbReference type="GO" id="GO:0009231">
    <property type="term" value="P:riboflavin biosynthetic process"/>
    <property type="evidence" value="ECO:0007669"/>
    <property type="project" value="UniProtKB-KW"/>
</dbReference>
<evidence type="ECO:0000256" key="4">
    <source>
        <dbReference type="ARBA" id="ARBA00012827"/>
    </source>
</evidence>
<evidence type="ECO:0000256" key="3">
    <source>
        <dbReference type="ARBA" id="ARBA00004887"/>
    </source>
</evidence>
<dbReference type="InterPro" id="IPR026017">
    <property type="entry name" value="Lumazine-bd_dom"/>
</dbReference>
<keyword evidence="6" id="KW-0686">Riboflavin biosynthesis</keyword>
<comment type="function">
    <text evidence="2">Catalyzes the dismutation of two molecules of 6,7-dimethyl-8-ribityllumazine, resulting in the formation of riboflavin and 5-amino-6-(D-ribitylamino)uracil.</text>
</comment>
<dbReference type="PROSITE" id="PS51177">
    <property type="entry name" value="LUMAZINE_BIND"/>
    <property type="match status" value="2"/>
</dbReference>
<comment type="pathway">
    <text evidence="3">Cofactor biosynthesis; riboflavin biosynthesis; riboflavin from 2-hydroxy-3-oxobutyl phosphate and 5-amino-6-(D-ribitylamino)uracil: step 2/2.</text>
</comment>
<accession>A0A1W1BMP6</accession>
<evidence type="ECO:0000256" key="5">
    <source>
        <dbReference type="ARBA" id="ARBA00013950"/>
    </source>
</evidence>
<name>A0A1W1BMP6_9ZZZZ</name>
<dbReference type="GO" id="GO:0004746">
    <property type="term" value="F:riboflavin synthase activity"/>
    <property type="evidence" value="ECO:0007669"/>
    <property type="project" value="UniProtKB-EC"/>
</dbReference>
<evidence type="ECO:0000256" key="7">
    <source>
        <dbReference type="ARBA" id="ARBA00022679"/>
    </source>
</evidence>
<evidence type="ECO:0000256" key="1">
    <source>
        <dbReference type="ARBA" id="ARBA00000968"/>
    </source>
</evidence>
<comment type="catalytic activity">
    <reaction evidence="1">
        <text>2 6,7-dimethyl-8-(1-D-ribityl)lumazine + H(+) = 5-amino-6-(D-ribitylamino)uracil + riboflavin</text>
        <dbReference type="Rhea" id="RHEA:20772"/>
        <dbReference type="ChEBI" id="CHEBI:15378"/>
        <dbReference type="ChEBI" id="CHEBI:15934"/>
        <dbReference type="ChEBI" id="CHEBI:57986"/>
        <dbReference type="ChEBI" id="CHEBI:58201"/>
        <dbReference type="EC" id="2.5.1.9"/>
    </reaction>
</comment>
<evidence type="ECO:0000313" key="10">
    <source>
        <dbReference type="EMBL" id="SFV54820.1"/>
    </source>
</evidence>
<keyword evidence="7 10" id="KW-0808">Transferase</keyword>
<dbReference type="CDD" id="cd00402">
    <property type="entry name" value="Riboflavin_synthase_like"/>
    <property type="match status" value="1"/>
</dbReference>
<proteinExistence type="predicted"/>
<dbReference type="FunFam" id="2.40.30.20:FF:000004">
    <property type="entry name" value="Riboflavin synthase, alpha subunit"/>
    <property type="match status" value="1"/>
</dbReference>
<dbReference type="PIRSF" id="PIRSF000498">
    <property type="entry name" value="Riboflavin_syn_A"/>
    <property type="match status" value="1"/>
</dbReference>
<feature type="domain" description="Lumazine-binding" evidence="9">
    <location>
        <begin position="88"/>
        <end position="184"/>
    </location>
</feature>
<sequence>MFTGLIREVATVKSYRDNILTIRSDYRAKIGDSIAINGVCLTVIKVNSDGFDLELSDETRSIIDESKIRGKVHMEPAMQLDDRFEGHIVQGHVDCVGIVREITPRSNATDFIISVDSQHIAYIIPKGSITIDGISLTINDVYSDSFRITIIPHTLKETLIKDYKIGTKVNIETDLFARYIDHILRYRATQKKSMSWSEIDKIQMSY</sequence>
<evidence type="ECO:0000256" key="8">
    <source>
        <dbReference type="ARBA" id="ARBA00022737"/>
    </source>
</evidence>
<dbReference type="PANTHER" id="PTHR21098">
    <property type="entry name" value="RIBOFLAVIN SYNTHASE ALPHA CHAIN"/>
    <property type="match status" value="1"/>
</dbReference>
<evidence type="ECO:0000256" key="6">
    <source>
        <dbReference type="ARBA" id="ARBA00022619"/>
    </source>
</evidence>
<dbReference type="AlphaFoldDB" id="A0A1W1BMP6"/>